<dbReference type="PaxDb" id="4097-A0A1S4B3B9"/>
<reference evidence="1" key="1">
    <citation type="submission" date="2025-08" db="UniProtKB">
        <authorList>
            <consortium name="RefSeq"/>
        </authorList>
    </citation>
    <scope>IDENTIFICATION</scope>
</reference>
<protein>
    <submittedName>
        <fullName evidence="1">Uncharacterized protein</fullName>
    </submittedName>
</protein>
<dbReference type="AlphaFoldDB" id="A0A1S4B3B9"/>
<accession>A0A1S4B3B9</accession>
<dbReference type="PANTHER" id="PTHR35099">
    <property type="entry name" value="OS02G0182700 PROTEIN"/>
    <property type="match status" value="1"/>
</dbReference>
<dbReference type="STRING" id="4097.A0A1S4B3B9"/>
<dbReference type="RefSeq" id="XP_016483288.1">
    <property type="nucleotide sequence ID" value="XM_016627802.1"/>
</dbReference>
<name>A0A1S4B3B9_TOBAC</name>
<dbReference type="PANTHER" id="PTHR35099:SF2">
    <property type="entry name" value="OS02G0182700 PROTEIN"/>
    <property type="match status" value="1"/>
</dbReference>
<proteinExistence type="predicted"/>
<sequence length="106" mass="11403">MTEDEWVKESIIDDIVVAELLLCLNQVASIYTPNSKPPIQWSVRQRRSNLVSVNTNNLTLMASPRTPLSWSGATSVSGGGGGSAIDVSFAESSRSSSLQTTPLHEI</sequence>
<organism evidence="1">
    <name type="scientific">Nicotiana tabacum</name>
    <name type="common">Common tobacco</name>
    <dbReference type="NCBI Taxonomy" id="4097"/>
    <lineage>
        <taxon>Eukaryota</taxon>
        <taxon>Viridiplantae</taxon>
        <taxon>Streptophyta</taxon>
        <taxon>Embryophyta</taxon>
        <taxon>Tracheophyta</taxon>
        <taxon>Spermatophyta</taxon>
        <taxon>Magnoliopsida</taxon>
        <taxon>eudicotyledons</taxon>
        <taxon>Gunneridae</taxon>
        <taxon>Pentapetalae</taxon>
        <taxon>asterids</taxon>
        <taxon>lamiids</taxon>
        <taxon>Solanales</taxon>
        <taxon>Solanaceae</taxon>
        <taxon>Nicotianoideae</taxon>
        <taxon>Nicotianeae</taxon>
        <taxon>Nicotiana</taxon>
    </lineage>
</organism>
<gene>
    <name evidence="1" type="primary">LOC107803996</name>
</gene>
<dbReference type="KEGG" id="nta:107803996"/>
<dbReference type="OrthoDB" id="10341632at2759"/>
<evidence type="ECO:0000313" key="1">
    <source>
        <dbReference type="RefSeq" id="XP_016483288.1"/>
    </source>
</evidence>